<keyword evidence="12" id="KW-0170">Cobalt</keyword>
<evidence type="ECO:0000259" key="17">
    <source>
        <dbReference type="Pfam" id="PF21995"/>
    </source>
</evidence>
<organism evidence="18 19">
    <name type="scientific">Liquorilactobacillus oeni DSM 19972</name>
    <dbReference type="NCBI Taxonomy" id="1423777"/>
    <lineage>
        <taxon>Bacteria</taxon>
        <taxon>Bacillati</taxon>
        <taxon>Bacillota</taxon>
        <taxon>Bacilli</taxon>
        <taxon>Lactobacillales</taxon>
        <taxon>Lactobacillaceae</taxon>
        <taxon>Liquorilactobacillus</taxon>
    </lineage>
</organism>
<proteinExistence type="inferred from homology"/>
<evidence type="ECO:0000259" key="16">
    <source>
        <dbReference type="Pfam" id="PF17975"/>
    </source>
</evidence>
<keyword evidence="19" id="KW-1185">Reference proteome</keyword>
<evidence type="ECO:0000256" key="8">
    <source>
        <dbReference type="ARBA" id="ARBA00022705"/>
    </source>
</evidence>
<evidence type="ECO:0000256" key="9">
    <source>
        <dbReference type="ARBA" id="ARBA00023002"/>
    </source>
</evidence>
<keyword evidence="8" id="KW-0235">DNA replication</keyword>
<dbReference type="PANTHER" id="PTHR43371">
    <property type="entry name" value="VITAMIN B12-DEPENDENT RIBONUCLEOTIDE REDUCTASE"/>
    <property type="match status" value="1"/>
</dbReference>
<dbReference type="InterPro" id="IPR040763">
    <property type="entry name" value="RNR_alpha_hel"/>
</dbReference>
<keyword evidence="9" id="KW-0560">Oxidoreductase</keyword>
<dbReference type="OrthoDB" id="9763270at2"/>
<dbReference type="Pfam" id="PF17975">
    <property type="entry name" value="RNR_Alpha"/>
    <property type="match status" value="1"/>
</dbReference>
<dbReference type="PATRIC" id="fig|1423777.3.peg.819"/>
<evidence type="ECO:0000256" key="6">
    <source>
        <dbReference type="ARBA" id="ARBA00022533"/>
    </source>
</evidence>
<dbReference type="Gene3D" id="3.20.70.20">
    <property type="match status" value="1"/>
</dbReference>
<comment type="cofactor">
    <cofactor evidence="1">
        <name>adenosylcob(III)alamin</name>
        <dbReference type="ChEBI" id="CHEBI:18408"/>
    </cofactor>
</comment>
<evidence type="ECO:0000313" key="18">
    <source>
        <dbReference type="EMBL" id="KRL05388.1"/>
    </source>
</evidence>
<evidence type="ECO:0000256" key="11">
    <source>
        <dbReference type="ARBA" id="ARBA00023284"/>
    </source>
</evidence>
<dbReference type="InterPro" id="IPR050862">
    <property type="entry name" value="RdRp_reductase_class-2"/>
</dbReference>
<dbReference type="GO" id="GO:0000166">
    <property type="term" value="F:nucleotide binding"/>
    <property type="evidence" value="ECO:0007669"/>
    <property type="project" value="InterPro"/>
</dbReference>
<evidence type="ECO:0000256" key="12">
    <source>
        <dbReference type="ARBA" id="ARBA00023285"/>
    </source>
</evidence>
<comment type="subunit">
    <text evidence="3">Monomer.</text>
</comment>
<evidence type="ECO:0000256" key="10">
    <source>
        <dbReference type="ARBA" id="ARBA00023157"/>
    </source>
</evidence>
<dbReference type="GO" id="GO:0008998">
    <property type="term" value="F:ribonucleoside-triphosphate reductase (thioredoxin) activity"/>
    <property type="evidence" value="ECO:0007669"/>
    <property type="project" value="UniProtKB-EC"/>
</dbReference>
<dbReference type="Gene3D" id="3.30.1620.10">
    <property type="entry name" value="b-12 dependent (class ii) ribonucleotide reductase, Chain A, Domain 2"/>
    <property type="match status" value="1"/>
</dbReference>
<dbReference type="EMBL" id="AZEH01000025">
    <property type="protein sequence ID" value="KRL05388.1"/>
    <property type="molecule type" value="Genomic_DNA"/>
</dbReference>
<comment type="caution">
    <text evidence="18">The sequence shown here is derived from an EMBL/GenBank/DDBJ whole genome shotgun (WGS) entry which is preliminary data.</text>
</comment>
<comment type="catalytic activity">
    <reaction evidence="13">
        <text>a 2'-deoxyribonucleoside 5'-triphosphate + [thioredoxin]-disulfide + H2O = a ribonucleoside 5'-triphosphate + [thioredoxin]-dithiol</text>
        <dbReference type="Rhea" id="RHEA:12701"/>
        <dbReference type="Rhea" id="RHEA-COMP:10698"/>
        <dbReference type="Rhea" id="RHEA-COMP:10700"/>
        <dbReference type="ChEBI" id="CHEBI:15377"/>
        <dbReference type="ChEBI" id="CHEBI:29950"/>
        <dbReference type="ChEBI" id="CHEBI:50058"/>
        <dbReference type="ChEBI" id="CHEBI:61557"/>
        <dbReference type="ChEBI" id="CHEBI:61560"/>
        <dbReference type="EC" id="1.17.4.2"/>
    </reaction>
</comment>
<reference evidence="18 19" key="1">
    <citation type="journal article" date="2015" name="Genome Announc.">
        <title>Expanding the biotechnology potential of lactobacilli through comparative genomics of 213 strains and associated genera.</title>
        <authorList>
            <person name="Sun Z."/>
            <person name="Harris H.M."/>
            <person name="McCann A."/>
            <person name="Guo C."/>
            <person name="Argimon S."/>
            <person name="Zhang W."/>
            <person name="Yang X."/>
            <person name="Jeffery I.B."/>
            <person name="Cooney J.C."/>
            <person name="Kagawa T.F."/>
            <person name="Liu W."/>
            <person name="Song Y."/>
            <person name="Salvetti E."/>
            <person name="Wrobel A."/>
            <person name="Rasinkangas P."/>
            <person name="Parkhill J."/>
            <person name="Rea M.C."/>
            <person name="O'Sullivan O."/>
            <person name="Ritari J."/>
            <person name="Douillard F.P."/>
            <person name="Paul Ross R."/>
            <person name="Yang R."/>
            <person name="Briner A.E."/>
            <person name="Felis G.E."/>
            <person name="de Vos W.M."/>
            <person name="Barrangou R."/>
            <person name="Klaenhammer T.R."/>
            <person name="Caufield P.W."/>
            <person name="Cui Y."/>
            <person name="Zhang H."/>
            <person name="O'Toole P.W."/>
        </authorList>
    </citation>
    <scope>NUCLEOTIDE SEQUENCE [LARGE SCALE GENOMIC DNA]</scope>
    <source>
        <strain evidence="18 19">DSM 19972</strain>
    </source>
</reference>
<dbReference type="NCBIfam" id="TIGR02505">
    <property type="entry name" value="RTPR"/>
    <property type="match status" value="1"/>
</dbReference>
<feature type="active site" evidence="14">
    <location>
        <position position="419"/>
    </location>
</feature>
<evidence type="ECO:0000256" key="2">
    <source>
        <dbReference type="ARBA" id="ARBA00005654"/>
    </source>
</evidence>
<dbReference type="Gene3D" id="3.90.1390.10">
    <property type="entry name" value="b-12 dependent (class ii) ribonucleotide reductase, chain A, domain 3"/>
    <property type="match status" value="1"/>
</dbReference>
<comment type="similarity">
    <text evidence="2">Belongs to the class II ribonucleoside-triphosphate reductase family.</text>
</comment>
<feature type="active site" evidence="14">
    <location>
        <position position="417"/>
    </location>
</feature>
<dbReference type="EC" id="1.17.4.2" evidence="4"/>
<evidence type="ECO:0000256" key="1">
    <source>
        <dbReference type="ARBA" id="ARBA00001922"/>
    </source>
</evidence>
<evidence type="ECO:0000256" key="4">
    <source>
        <dbReference type="ARBA" id="ARBA00012275"/>
    </source>
</evidence>
<dbReference type="AlphaFoldDB" id="A0A0R1MBE1"/>
<evidence type="ECO:0000256" key="5">
    <source>
        <dbReference type="ARBA" id="ARBA00021063"/>
    </source>
</evidence>
<dbReference type="GO" id="GO:0031419">
    <property type="term" value="F:cobalamin binding"/>
    <property type="evidence" value="ECO:0007669"/>
    <property type="project" value="UniProtKB-KW"/>
</dbReference>
<sequence>MNNTINLKKITLSNSFINTVSSTITPHWGKLGWVTYKRTYARWLPEAQRTEDWSETVKRVVEGNINLDPRLKSPTSADSVYHELTAEAQDLYKLIYGLAATPSGRNLWISGTDYQYRNGDALNNCWFIAIRPQAYGDSHIVPAYLNKKQKTVSMPFAFMFDQLMKGGGVGFSVVKKNIAQIPKVDRKVDLTILISKKSKSYNDSLNLGALDRDAWNAKNNTEQAYCYKVPDTREGWVLALACLIDFHFVSDTLPKTNRVVLDMTAVRPQGSRINGFGGTASGPMPLIEMLQDVNQVLNAAQGAKLTAVDCTDIGNLIGKAVVAGNVRRSAELALGSADDHAFITMKQDKEKLYHHRWASNNSVAVDSKFKDYAPIADSLIHNGEPGIVNLELSQNYGRSIDGLQPGIDNDVEGTNPCGEISLSNGEPCNLFEVFPYIAQKQGWKLEKVFGLAARYAKRVTFSKYDWEISRNVIQHNRRIGISMSGIQDWLLTEFGKRVVTGFKEFTDKQTGAVLKKPLYNSAAITRVNQFYQAVKQEDLQYSAKLGCQPSCKLTTVKPSGTVAKLAGMSEGMHFHYAGYLIQRIRFQNNDPLLPALKACGYHIEPDVYTKNTMCVEFPLKAVNADDPHFASAGNVSIAEQFATQAFLQTYWSDNAVSCTITFQPQETKQIAKLLYQYRFITKSTSMLPYSGGEFKQAPKEPINKEVYEKMQNRITGDVARVFAQQNNNHDQKDATLVAQSDCASGACPVR</sequence>
<feature type="domain" description="Ribonucleotide reductase alpha-helical" evidence="16">
    <location>
        <begin position="12"/>
        <end position="112"/>
    </location>
</feature>
<dbReference type="GO" id="GO:0004748">
    <property type="term" value="F:ribonucleoside-diphosphate reductase activity, thioredoxin disulfide as acceptor"/>
    <property type="evidence" value="ECO:0007669"/>
    <property type="project" value="InterPro"/>
</dbReference>
<dbReference type="Proteomes" id="UP000051686">
    <property type="component" value="Unassembled WGS sequence"/>
</dbReference>
<evidence type="ECO:0000313" key="19">
    <source>
        <dbReference type="Proteomes" id="UP000051686"/>
    </source>
</evidence>
<evidence type="ECO:0000256" key="7">
    <source>
        <dbReference type="ARBA" id="ARBA00022628"/>
    </source>
</evidence>
<evidence type="ECO:0000256" key="3">
    <source>
        <dbReference type="ARBA" id="ARBA00011245"/>
    </source>
</evidence>
<keyword evidence="7" id="KW-0846">Cobalamin</keyword>
<dbReference type="InterPro" id="IPR054158">
    <property type="entry name" value="RNR-II_ins_dom"/>
</dbReference>
<evidence type="ECO:0000256" key="15">
    <source>
        <dbReference type="PIRSR" id="PIRSR613345-2"/>
    </source>
</evidence>
<keyword evidence="11" id="KW-0676">Redox-active center</keyword>
<name>A0A0R1MBE1_9LACO</name>
<dbReference type="GO" id="GO:0006260">
    <property type="term" value="P:DNA replication"/>
    <property type="evidence" value="ECO:0007669"/>
    <property type="project" value="UniProtKB-KW"/>
</dbReference>
<protein>
    <recommendedName>
        <fullName evidence="5">Adenosylcobalamin-dependent ribonucleoside-triphosphate reductase</fullName>
        <ecNumber evidence="4">1.17.4.2</ecNumber>
    </recommendedName>
</protein>
<accession>A0A0R1MBE1</accession>
<keyword evidence="6" id="KW-0021">Allosteric enzyme</keyword>
<dbReference type="SUPFAM" id="SSF51998">
    <property type="entry name" value="PFL-like glycyl radical enzymes"/>
    <property type="match status" value="1"/>
</dbReference>
<dbReference type="InterPro" id="IPR013345">
    <property type="entry name" value="RTP_Rdtase_AdoCbl-dep"/>
</dbReference>
<keyword evidence="10 15" id="KW-1015">Disulfide bond</keyword>
<feature type="domain" description="B12-dependent ribonucleotide reductase insertion" evidence="17">
    <location>
        <begin position="188"/>
        <end position="297"/>
    </location>
</feature>
<gene>
    <name evidence="18" type="ORF">FD46_GL000795</name>
</gene>
<feature type="disulfide bond" description="Redox-active" evidence="15">
    <location>
        <begin position="125"/>
        <end position="428"/>
    </location>
</feature>
<dbReference type="Pfam" id="PF21995">
    <property type="entry name" value="RNR-II_ins_dom"/>
    <property type="match status" value="1"/>
</dbReference>
<dbReference type="PANTHER" id="PTHR43371:SF1">
    <property type="entry name" value="RIBONUCLEOSIDE-DIPHOSPHATE REDUCTASE"/>
    <property type="match status" value="1"/>
</dbReference>
<dbReference type="RefSeq" id="WP_057895736.1">
    <property type="nucleotide sequence ID" value="NZ_AZEH01000025.1"/>
</dbReference>
<evidence type="ECO:0000256" key="14">
    <source>
        <dbReference type="PIRSR" id="PIRSR613345-1"/>
    </source>
</evidence>
<dbReference type="STRING" id="1423777.FD46_GL000795"/>
<evidence type="ECO:0000256" key="13">
    <source>
        <dbReference type="ARBA" id="ARBA00048987"/>
    </source>
</evidence>